<dbReference type="EMBL" id="CP003108">
    <property type="protein sequence ID" value="AET69786.1"/>
    <property type="molecule type" value="Genomic_DNA"/>
</dbReference>
<name>G7WJC7_DESOD</name>
<dbReference type="RefSeq" id="WP_014186593.1">
    <property type="nucleotide sequence ID" value="NC_016584.1"/>
</dbReference>
<dbReference type="Proteomes" id="UP000006346">
    <property type="component" value="Chromosome"/>
</dbReference>
<gene>
    <name evidence="2" type="ordered locus">Desor_4361</name>
</gene>
<dbReference type="KEGG" id="dor:Desor_4361"/>
<dbReference type="PROSITE" id="PS50035">
    <property type="entry name" value="PLD"/>
    <property type="match status" value="1"/>
</dbReference>
<reference evidence="2 3" key="2">
    <citation type="journal article" date="2012" name="J. Bacteriol.">
        <title>Complete genome sequences of Desulfosporosinus orientis DSM765T, Desulfosporosinus youngiae DSM17734T, Desulfosporosinus meridiei DSM13257T, and Desulfosporosinus acidiphilus DSM22704T.</title>
        <authorList>
            <person name="Pester M."/>
            <person name="Brambilla E."/>
            <person name="Alazard D."/>
            <person name="Rattei T."/>
            <person name="Weinmaier T."/>
            <person name="Han J."/>
            <person name="Lucas S."/>
            <person name="Lapidus A."/>
            <person name="Cheng J.F."/>
            <person name="Goodwin L."/>
            <person name="Pitluck S."/>
            <person name="Peters L."/>
            <person name="Ovchinnikova G."/>
            <person name="Teshima H."/>
            <person name="Detter J.C."/>
            <person name="Han C.S."/>
            <person name="Tapia R."/>
            <person name="Land M.L."/>
            <person name="Hauser L."/>
            <person name="Kyrpides N.C."/>
            <person name="Ivanova N.N."/>
            <person name="Pagani I."/>
            <person name="Huntmann M."/>
            <person name="Wei C.L."/>
            <person name="Davenport K.W."/>
            <person name="Daligault H."/>
            <person name="Chain P.S."/>
            <person name="Chen A."/>
            <person name="Mavromatis K."/>
            <person name="Markowitz V."/>
            <person name="Szeto E."/>
            <person name="Mikhailova N."/>
            <person name="Pati A."/>
            <person name="Wagner M."/>
            <person name="Woyke T."/>
            <person name="Ollivier B."/>
            <person name="Klenk H.P."/>
            <person name="Spring S."/>
            <person name="Loy A."/>
        </authorList>
    </citation>
    <scope>NUCLEOTIDE SEQUENCE [LARGE SCALE GENOMIC DNA]</scope>
    <source>
        <strain evidence="3">ATCC 19365 / DSM 765 / NCIMB 8382 / VKM B-1628</strain>
    </source>
</reference>
<dbReference type="Gene3D" id="3.30.870.10">
    <property type="entry name" value="Endonuclease Chain A"/>
    <property type="match status" value="1"/>
</dbReference>
<dbReference type="SUPFAM" id="SSF56024">
    <property type="entry name" value="Phospholipase D/nuclease"/>
    <property type="match status" value="1"/>
</dbReference>
<sequence>MMKFISDIKQELADQLKTVKYSLIIITGFVTVEGFKFVEEQVSIKRLKKKILFKLELADFQLGASSFPFKYAFDRGWDIYYDNTIHAKNYIFDDHLAIQGSSNLTANGLGLHHERSDDNNVLWQLNTEFREWVDQKFKLAIKFDPANAESIQDYLMRLADDGQEELQKKQEQIDRRIAEHRLFNSSDILKIKYHFIGNNQLQNTFIKLLRDNLDQLTEEISPTDLNSVYKYEDNQNWYKKYYIISLDLEVKEQVFQYKNPYYLYTPRIYQYRGRFYREKLYGNYSLVDSATLLTKMIKTLQHLFVLGLEADVASAKLIKEGRDLKLRYQRFWPLTNPNINEIYQRELAKLFLKQELTLDNLRMEGVHE</sequence>
<dbReference type="InterPro" id="IPR025202">
    <property type="entry name" value="PLD-like_dom"/>
</dbReference>
<accession>G7WJC7</accession>
<keyword evidence="3" id="KW-1185">Reference proteome</keyword>
<evidence type="ECO:0000259" key="1">
    <source>
        <dbReference type="PROSITE" id="PS50035"/>
    </source>
</evidence>
<dbReference type="eggNOG" id="COG1502">
    <property type="taxonomic scope" value="Bacteria"/>
</dbReference>
<feature type="domain" description="PLD phosphodiesterase" evidence="1">
    <location>
        <begin position="81"/>
        <end position="108"/>
    </location>
</feature>
<dbReference type="OrthoDB" id="143422at2"/>
<dbReference type="PATRIC" id="fig|768706.3.peg.4427"/>
<evidence type="ECO:0000313" key="2">
    <source>
        <dbReference type="EMBL" id="AET69786.1"/>
    </source>
</evidence>
<dbReference type="GO" id="GO:0003824">
    <property type="term" value="F:catalytic activity"/>
    <property type="evidence" value="ECO:0007669"/>
    <property type="project" value="InterPro"/>
</dbReference>
<dbReference type="GO" id="GO:0006793">
    <property type="term" value="P:phosphorus metabolic process"/>
    <property type="evidence" value="ECO:0007669"/>
    <property type="project" value="UniProtKB-ARBA"/>
</dbReference>
<reference evidence="3" key="1">
    <citation type="submission" date="2011-11" db="EMBL/GenBank/DDBJ databases">
        <title>Complete sequence of Desulfosporosinus orientis DSM 765.</title>
        <authorList>
            <person name="Lucas S."/>
            <person name="Han J."/>
            <person name="Lapidus A."/>
            <person name="Cheng J.-F."/>
            <person name="Goodwin L."/>
            <person name="Pitluck S."/>
            <person name="Peters L."/>
            <person name="Ovchinnikova G."/>
            <person name="Teshima H."/>
            <person name="Detter J.C."/>
            <person name="Han C."/>
            <person name="Tapia R."/>
            <person name="Land M."/>
            <person name="Hauser L."/>
            <person name="Kyrpides N."/>
            <person name="Ivanova N."/>
            <person name="Pagani I."/>
            <person name="Pester M."/>
            <person name="Spring S."/>
            <person name="Ollivier B."/>
            <person name="Rattei T."/>
            <person name="Klenk H.-P."/>
            <person name="Wagner M."/>
            <person name="Loy A."/>
            <person name="Woyke T."/>
        </authorList>
    </citation>
    <scope>NUCLEOTIDE SEQUENCE [LARGE SCALE GENOMIC DNA]</scope>
    <source>
        <strain evidence="3">ATCC 19365 / DSM 765 / NCIMB 8382 / VKM B-1628</strain>
    </source>
</reference>
<organism evidence="2 3">
    <name type="scientific">Desulfosporosinus orientis (strain ATCC 19365 / DSM 765 / NCIMB 8382 / VKM B-1628 / Singapore I)</name>
    <name type="common">Desulfotomaculum orientis</name>
    <dbReference type="NCBI Taxonomy" id="768706"/>
    <lineage>
        <taxon>Bacteria</taxon>
        <taxon>Bacillati</taxon>
        <taxon>Bacillota</taxon>
        <taxon>Clostridia</taxon>
        <taxon>Eubacteriales</taxon>
        <taxon>Desulfitobacteriaceae</taxon>
        <taxon>Desulfosporosinus</taxon>
    </lineage>
</organism>
<dbReference type="STRING" id="768706.Desor_4361"/>
<dbReference type="InterPro" id="IPR001736">
    <property type="entry name" value="PLipase_D/transphosphatidylase"/>
</dbReference>
<dbReference type="Pfam" id="PF13091">
    <property type="entry name" value="PLDc_2"/>
    <property type="match status" value="1"/>
</dbReference>
<dbReference type="HOGENOM" id="CLU_751697_0_0_9"/>
<dbReference type="AlphaFoldDB" id="G7WJC7"/>
<evidence type="ECO:0000313" key="3">
    <source>
        <dbReference type="Proteomes" id="UP000006346"/>
    </source>
</evidence>
<protein>
    <recommendedName>
        <fullName evidence="1">PLD phosphodiesterase domain-containing protein</fullName>
    </recommendedName>
</protein>
<proteinExistence type="predicted"/>